<comment type="caution">
    <text evidence="2">The sequence shown here is derived from an EMBL/GenBank/DDBJ whole genome shotgun (WGS) entry which is preliminary data.</text>
</comment>
<dbReference type="RefSeq" id="WP_040323404.1">
    <property type="nucleotide sequence ID" value="NZ_ALPT02000005.1"/>
</dbReference>
<evidence type="ECO:0000313" key="2">
    <source>
        <dbReference type="EMBL" id="KGA98810.1"/>
    </source>
</evidence>
<dbReference type="AlphaFoldDB" id="A0A094XJ91"/>
<feature type="transmembrane region" description="Helical" evidence="1">
    <location>
        <begin position="7"/>
        <end position="23"/>
    </location>
</feature>
<dbReference type="Proteomes" id="UP000002754">
    <property type="component" value="Unassembled WGS sequence"/>
</dbReference>
<evidence type="ECO:0000256" key="1">
    <source>
        <dbReference type="SAM" id="Phobius"/>
    </source>
</evidence>
<name>A0A094XJ91_ALKAL</name>
<reference evidence="2 3" key="1">
    <citation type="journal article" date="2014" name="Genome Announc.">
        <title>Draft Genome Sequence of Bacillus alcalophilus AV1934, a Classic Alkaliphile Isolated from Human Feces in 1934.</title>
        <authorList>
            <person name="Attie O."/>
            <person name="Jayaprakash A."/>
            <person name="Shah H."/>
            <person name="Paulsen I.T."/>
            <person name="Morino M."/>
            <person name="Takahashi Y."/>
            <person name="Narumi I."/>
            <person name="Sachidanandam R."/>
            <person name="Satoh K."/>
            <person name="Ito M."/>
            <person name="Krulwich T.A."/>
        </authorList>
    </citation>
    <scope>NUCLEOTIDE SEQUENCE [LARGE SCALE GENOMIC DNA]</scope>
    <source>
        <strain evidence="2 3">AV1934</strain>
    </source>
</reference>
<keyword evidence="1" id="KW-0472">Membrane</keyword>
<protein>
    <submittedName>
        <fullName evidence="2">Uncharacterized protein</fullName>
    </submittedName>
</protein>
<sequence>MNDKKNLIPILLFICSYLLIQLYHFNQLLFLYTASALALIVSSWQLNKWSKRQKKLKQLASKSNSDLTTVELHQLLKLLFKKQGYQVEENEGIAAFLLKKNKRKHLFLSKIKRLQAQRSSNLLTIIKTKWLIIAF</sequence>
<feature type="transmembrane region" description="Helical" evidence="1">
    <location>
        <begin position="29"/>
        <end position="47"/>
    </location>
</feature>
<keyword evidence="1" id="KW-0812">Transmembrane</keyword>
<proteinExistence type="predicted"/>
<gene>
    <name evidence="2" type="ORF">BALCAV_0202600</name>
</gene>
<dbReference type="EMBL" id="ALPT02000005">
    <property type="protein sequence ID" value="KGA98810.1"/>
    <property type="molecule type" value="Genomic_DNA"/>
</dbReference>
<evidence type="ECO:0000313" key="3">
    <source>
        <dbReference type="Proteomes" id="UP000002754"/>
    </source>
</evidence>
<keyword evidence="3" id="KW-1185">Reference proteome</keyword>
<accession>A0A094XJ91</accession>
<organism evidence="2 3">
    <name type="scientific">Alkalihalobacillus alcalophilus ATCC 27647 = CGMCC 1.3604</name>
    <dbReference type="NCBI Taxonomy" id="1218173"/>
    <lineage>
        <taxon>Bacteria</taxon>
        <taxon>Bacillati</taxon>
        <taxon>Bacillota</taxon>
        <taxon>Bacilli</taxon>
        <taxon>Bacillales</taxon>
        <taxon>Bacillaceae</taxon>
        <taxon>Alkalihalobacillus</taxon>
    </lineage>
</organism>
<keyword evidence="1" id="KW-1133">Transmembrane helix</keyword>